<evidence type="ECO:0000256" key="3">
    <source>
        <dbReference type="ARBA" id="ARBA00049546"/>
    </source>
</evidence>
<dbReference type="CDD" id="cd18888">
    <property type="entry name" value="NUDIX_ADPRase_Nudt5"/>
    <property type="match status" value="1"/>
</dbReference>
<dbReference type="InterPro" id="IPR000086">
    <property type="entry name" value="NUDIX_hydrolase_dom"/>
</dbReference>
<dbReference type="GO" id="GO:0047631">
    <property type="term" value="F:ADP-ribose diphosphatase activity"/>
    <property type="evidence" value="ECO:0007669"/>
    <property type="project" value="UniProtKB-EC"/>
</dbReference>
<dbReference type="OMA" id="NDPGLCN"/>
<protein>
    <recommendedName>
        <fullName evidence="9">ADP-sugar pyrophosphatase</fullName>
        <ecNumber evidence="8">2.7.7.96</ecNumber>
        <ecNumber evidence="1">3.6.1.13</ecNumber>
        <ecNumber evidence="7">3.6.1.58</ecNumber>
    </recommendedName>
    <alternativeName>
        <fullName evidence="12">8-oxo-dGDP phosphatase</fullName>
    </alternativeName>
    <alternativeName>
        <fullName evidence="10">Nuclear ATP-synthesis protein NUDIX5</fullName>
    </alternativeName>
    <alternativeName>
        <fullName evidence="11">Nucleoside diphosphate-linked moiety X motif 5</fullName>
    </alternativeName>
</protein>
<dbReference type="HOGENOM" id="CLU_062658_0_1_1"/>
<evidence type="ECO:0000256" key="6">
    <source>
        <dbReference type="ARBA" id="ARBA00065630"/>
    </source>
</evidence>
<dbReference type="InterPro" id="IPR020084">
    <property type="entry name" value="NUDIX_hydrolase_CS"/>
</dbReference>
<comment type="catalytic activity">
    <reaction evidence="3">
        <text>ADP-D-ribose + H2O = D-ribose 5-phosphate + AMP + 2 H(+)</text>
        <dbReference type="Rhea" id="RHEA:10412"/>
        <dbReference type="ChEBI" id="CHEBI:15377"/>
        <dbReference type="ChEBI" id="CHEBI:15378"/>
        <dbReference type="ChEBI" id="CHEBI:57967"/>
        <dbReference type="ChEBI" id="CHEBI:78346"/>
        <dbReference type="ChEBI" id="CHEBI:456215"/>
        <dbReference type="EC" id="3.6.1.13"/>
    </reaction>
</comment>
<dbReference type="EC" id="3.6.1.58" evidence="7"/>
<comment type="catalytic activity">
    <reaction evidence="4">
        <text>D-ribose 5-phosphate + ATP + H(+) = ADP-D-ribose + diphosphate</text>
        <dbReference type="Rhea" id="RHEA:50248"/>
        <dbReference type="ChEBI" id="CHEBI:15378"/>
        <dbReference type="ChEBI" id="CHEBI:30616"/>
        <dbReference type="ChEBI" id="CHEBI:33019"/>
        <dbReference type="ChEBI" id="CHEBI:57967"/>
        <dbReference type="ChEBI" id="CHEBI:78346"/>
        <dbReference type="EC" id="2.7.7.96"/>
    </reaction>
</comment>
<dbReference type="OrthoDB" id="10249920at2759"/>
<dbReference type="PANTHER" id="PTHR11839:SF1">
    <property type="entry name" value="ADP-SUGAR PYROPHOSPHATASE"/>
    <property type="match status" value="1"/>
</dbReference>
<evidence type="ECO:0000256" key="10">
    <source>
        <dbReference type="ARBA" id="ARBA00077853"/>
    </source>
</evidence>
<organism evidence="14 15">
    <name type="scientific">Lottia gigantea</name>
    <name type="common">Giant owl limpet</name>
    <dbReference type="NCBI Taxonomy" id="225164"/>
    <lineage>
        <taxon>Eukaryota</taxon>
        <taxon>Metazoa</taxon>
        <taxon>Spiralia</taxon>
        <taxon>Lophotrochozoa</taxon>
        <taxon>Mollusca</taxon>
        <taxon>Gastropoda</taxon>
        <taxon>Patellogastropoda</taxon>
        <taxon>Lottioidea</taxon>
        <taxon>Lottiidae</taxon>
        <taxon>Lottia</taxon>
    </lineage>
</organism>
<dbReference type="PROSITE" id="PS51462">
    <property type="entry name" value="NUDIX"/>
    <property type="match status" value="1"/>
</dbReference>
<dbReference type="InterPro" id="IPR015797">
    <property type="entry name" value="NUDIX_hydrolase-like_dom_sf"/>
</dbReference>
<dbReference type="GO" id="GO:0006753">
    <property type="term" value="P:nucleoside phosphate metabolic process"/>
    <property type="evidence" value="ECO:0007669"/>
    <property type="project" value="TreeGrafter"/>
</dbReference>
<sequence length="222" mass="25020">MTSPPKQCQFIKQEEVARGNWISLNKIHYSDPTGKERVWEAVYRTTKQSNSADAVVVLPVLRRNLKFDCVILVKQYRPPMKNYTIEFPAGLIDKGETPDKCAVRELKEETGFMGICKHISPITCLDPGVGNTSVSMVTVEIDGDTKENIEHKTNLDDGEFIEVLIVPLNQLLVKLNELSESGLSIDSRVYTYAIAQEQAKHIKPVNPDQEQIEPSISTEYLK</sequence>
<dbReference type="Proteomes" id="UP000030746">
    <property type="component" value="Unassembled WGS sequence"/>
</dbReference>
<evidence type="ECO:0000256" key="8">
    <source>
        <dbReference type="ARBA" id="ARBA00066488"/>
    </source>
</evidence>
<dbReference type="EC" id="2.7.7.96" evidence="8"/>
<gene>
    <name evidence="14" type="ORF">LOTGIDRAFT_204741</name>
</gene>
<comment type="catalytic activity">
    <reaction evidence="5">
        <text>8-oxo-dGDP + H2O = 8-oxo-dGMP + phosphate + H(+)</text>
        <dbReference type="Rhea" id="RHEA:32063"/>
        <dbReference type="ChEBI" id="CHEBI:15377"/>
        <dbReference type="ChEBI" id="CHEBI:15378"/>
        <dbReference type="ChEBI" id="CHEBI:43474"/>
        <dbReference type="ChEBI" id="CHEBI:63224"/>
        <dbReference type="ChEBI" id="CHEBI:63715"/>
        <dbReference type="EC" id="3.6.1.58"/>
    </reaction>
</comment>
<dbReference type="STRING" id="225164.V3ZTY9"/>
<dbReference type="GO" id="GO:0017110">
    <property type="term" value="F:nucleoside diphosphate phosphatase activity"/>
    <property type="evidence" value="ECO:0007669"/>
    <property type="project" value="UniProtKB-ARBA"/>
</dbReference>
<dbReference type="Pfam" id="PF00293">
    <property type="entry name" value="NUDIX"/>
    <property type="match status" value="1"/>
</dbReference>
<dbReference type="GO" id="GO:0019693">
    <property type="term" value="P:ribose phosphate metabolic process"/>
    <property type="evidence" value="ECO:0007669"/>
    <property type="project" value="TreeGrafter"/>
</dbReference>
<comment type="subunit">
    <text evidence="6">Homodimer. Interacts with PARG.</text>
</comment>
<dbReference type="Gene3D" id="3.90.79.10">
    <property type="entry name" value="Nucleoside Triphosphate Pyrophosphohydrolase"/>
    <property type="match status" value="1"/>
</dbReference>
<name>V3ZTY9_LOTGI</name>
<dbReference type="EMBL" id="KB203534">
    <property type="protein sequence ID" value="ESO84366.1"/>
    <property type="molecule type" value="Genomic_DNA"/>
</dbReference>
<evidence type="ECO:0000256" key="5">
    <source>
        <dbReference type="ARBA" id="ARBA00051819"/>
    </source>
</evidence>
<evidence type="ECO:0000256" key="11">
    <source>
        <dbReference type="ARBA" id="ARBA00079597"/>
    </source>
</evidence>
<accession>V3ZTY9</accession>
<evidence type="ECO:0000256" key="4">
    <source>
        <dbReference type="ARBA" id="ARBA00051147"/>
    </source>
</evidence>
<keyword evidence="2" id="KW-0378">Hydrolase</keyword>
<evidence type="ECO:0000256" key="1">
    <source>
        <dbReference type="ARBA" id="ARBA00012453"/>
    </source>
</evidence>
<dbReference type="PROSITE" id="PS00893">
    <property type="entry name" value="NUDIX_BOX"/>
    <property type="match status" value="1"/>
</dbReference>
<dbReference type="AlphaFoldDB" id="V3ZTY9"/>
<dbReference type="FunFam" id="3.90.79.10:FF:000016">
    <property type="entry name" value="ADP-sugar pyrophosphatase isoform X1"/>
    <property type="match status" value="1"/>
</dbReference>
<dbReference type="KEGG" id="lgi:LOTGIDRAFT_204741"/>
<dbReference type="GeneID" id="20245748"/>
<proteinExistence type="predicted"/>
<dbReference type="CTD" id="20245748"/>
<dbReference type="PANTHER" id="PTHR11839">
    <property type="entry name" value="UDP/ADP-SUGAR PYROPHOSPHATASE"/>
    <property type="match status" value="1"/>
</dbReference>
<reference evidence="14 15" key="1">
    <citation type="journal article" date="2013" name="Nature">
        <title>Insights into bilaterian evolution from three spiralian genomes.</title>
        <authorList>
            <person name="Simakov O."/>
            <person name="Marletaz F."/>
            <person name="Cho S.J."/>
            <person name="Edsinger-Gonzales E."/>
            <person name="Havlak P."/>
            <person name="Hellsten U."/>
            <person name="Kuo D.H."/>
            <person name="Larsson T."/>
            <person name="Lv J."/>
            <person name="Arendt D."/>
            <person name="Savage R."/>
            <person name="Osoegawa K."/>
            <person name="de Jong P."/>
            <person name="Grimwood J."/>
            <person name="Chapman J.A."/>
            <person name="Shapiro H."/>
            <person name="Aerts A."/>
            <person name="Otillar R.P."/>
            <person name="Terry A.Y."/>
            <person name="Boore J.L."/>
            <person name="Grigoriev I.V."/>
            <person name="Lindberg D.R."/>
            <person name="Seaver E.C."/>
            <person name="Weisblat D.A."/>
            <person name="Putnam N.H."/>
            <person name="Rokhsar D.S."/>
        </authorList>
    </citation>
    <scope>NUCLEOTIDE SEQUENCE [LARGE SCALE GENOMIC DNA]</scope>
</reference>
<feature type="domain" description="Nudix hydrolase" evidence="13">
    <location>
        <begin position="51"/>
        <end position="191"/>
    </location>
</feature>
<evidence type="ECO:0000313" key="14">
    <source>
        <dbReference type="EMBL" id="ESO84366.1"/>
    </source>
</evidence>
<dbReference type="EC" id="3.6.1.13" evidence="1"/>
<dbReference type="SUPFAM" id="SSF55811">
    <property type="entry name" value="Nudix"/>
    <property type="match status" value="1"/>
</dbReference>
<evidence type="ECO:0000259" key="13">
    <source>
        <dbReference type="PROSITE" id="PS51462"/>
    </source>
</evidence>
<evidence type="ECO:0000313" key="15">
    <source>
        <dbReference type="Proteomes" id="UP000030746"/>
    </source>
</evidence>
<evidence type="ECO:0000256" key="12">
    <source>
        <dbReference type="ARBA" id="ARBA00084011"/>
    </source>
</evidence>
<evidence type="ECO:0000256" key="2">
    <source>
        <dbReference type="ARBA" id="ARBA00022801"/>
    </source>
</evidence>
<evidence type="ECO:0000256" key="9">
    <source>
        <dbReference type="ARBA" id="ARBA00071227"/>
    </source>
</evidence>
<dbReference type="GO" id="GO:0005634">
    <property type="term" value="C:nucleus"/>
    <property type="evidence" value="ECO:0007669"/>
    <property type="project" value="TreeGrafter"/>
</dbReference>
<evidence type="ECO:0000256" key="7">
    <source>
        <dbReference type="ARBA" id="ARBA00066482"/>
    </source>
</evidence>
<keyword evidence="15" id="KW-1185">Reference proteome</keyword>
<dbReference type="RefSeq" id="XP_009064972.1">
    <property type="nucleotide sequence ID" value="XM_009066724.1"/>
</dbReference>